<evidence type="ECO:0000259" key="5">
    <source>
        <dbReference type="PROSITE" id="PS51898"/>
    </source>
</evidence>
<keyword evidence="2" id="KW-0229">DNA integration</keyword>
<dbReference type="PANTHER" id="PTHR30629">
    <property type="entry name" value="PROPHAGE INTEGRASE"/>
    <property type="match status" value="1"/>
</dbReference>
<feature type="domain" description="Tyr recombinase" evidence="5">
    <location>
        <begin position="206"/>
        <end position="375"/>
    </location>
</feature>
<dbReference type="PANTHER" id="PTHR30629:SF2">
    <property type="entry name" value="PROPHAGE INTEGRASE INTS-RELATED"/>
    <property type="match status" value="1"/>
</dbReference>
<sequence>MARDVNRLNGKKVPGMREPGLFADGAGLYLRIDQTGSRRWVYIFYRAGRRREMGLGSLEVVKLTDARAAADKVRAEIKAGIDPIEARRTANAPKPDTTFSAVAADLMDGLEKGWKSPEQRPQWEASLTQHAAAIWKAEVGAVDTEMVLKALREIWTTKPETARRVRSRIEMVLDAATVRGLREGENPARWRGHMARMLPKVRKEQGHHAAMAYQDVPAFLDQLSGRHSISADALRFLVLTGARSGEVRGATWDEIKGATWIIPAERMKAGREHRVPLSSAAVGVLNAIDADVRQGLIFPGLKGPLSDMALAMVMRKMGIKDATPHGFRSAFRDWAGDCTNYPRELLEEALAHQVGSAVERAYRRGSAVEKRRPLMETWADHCMGVTRADNVYPLKA</sequence>
<dbReference type="Gene3D" id="3.30.160.390">
    <property type="entry name" value="Integrase, DNA-binding domain"/>
    <property type="match status" value="1"/>
</dbReference>
<dbReference type="Gene3D" id="1.10.150.130">
    <property type="match status" value="1"/>
</dbReference>
<reference evidence="6 7" key="1">
    <citation type="submission" date="2014-12" db="EMBL/GenBank/DDBJ databases">
        <title>Genome sequencing of Brevundimonas nasdae TPW30.</title>
        <authorList>
            <person name="Tan P.W."/>
            <person name="Chan K.-G."/>
        </authorList>
    </citation>
    <scope>NUCLEOTIDE SEQUENCE [LARGE SCALE GENOMIC DNA]</scope>
    <source>
        <strain evidence="6 7">TPW30</strain>
    </source>
</reference>
<dbReference type="InterPro" id="IPR038488">
    <property type="entry name" value="Integrase_DNA-bd_sf"/>
</dbReference>
<gene>
    <name evidence="6" type="ORF">RM53_15115</name>
</gene>
<protein>
    <recommendedName>
        <fullName evidence="5">Tyr recombinase domain-containing protein</fullName>
    </recommendedName>
</protein>
<evidence type="ECO:0000313" key="7">
    <source>
        <dbReference type="Proteomes" id="UP000031166"/>
    </source>
</evidence>
<dbReference type="GO" id="GO:0015074">
    <property type="term" value="P:DNA integration"/>
    <property type="evidence" value="ECO:0007669"/>
    <property type="project" value="UniProtKB-KW"/>
</dbReference>
<proteinExistence type="inferred from homology"/>
<dbReference type="RefSeq" id="WP_039248161.1">
    <property type="nucleotide sequence ID" value="NZ_JWSY01000030.1"/>
</dbReference>
<dbReference type="STRING" id="172043.RM53_15115"/>
<dbReference type="InterPro" id="IPR053876">
    <property type="entry name" value="Phage_int_M"/>
</dbReference>
<comment type="caution">
    <text evidence="6">The sequence shown here is derived from an EMBL/GenBank/DDBJ whole genome shotgun (WGS) entry which is preliminary data.</text>
</comment>
<organism evidence="6 7">
    <name type="scientific">Brevundimonas nasdae</name>
    <dbReference type="NCBI Taxonomy" id="172043"/>
    <lineage>
        <taxon>Bacteria</taxon>
        <taxon>Pseudomonadati</taxon>
        <taxon>Pseudomonadota</taxon>
        <taxon>Alphaproteobacteria</taxon>
        <taxon>Caulobacterales</taxon>
        <taxon>Caulobacteraceae</taxon>
        <taxon>Brevundimonas</taxon>
    </lineage>
</organism>
<dbReference type="Proteomes" id="UP000031166">
    <property type="component" value="Unassembled WGS sequence"/>
</dbReference>
<dbReference type="EMBL" id="JWSY01000030">
    <property type="protein sequence ID" value="KIC55779.1"/>
    <property type="molecule type" value="Genomic_DNA"/>
</dbReference>
<evidence type="ECO:0000256" key="4">
    <source>
        <dbReference type="ARBA" id="ARBA00023172"/>
    </source>
</evidence>
<comment type="similarity">
    <text evidence="1">Belongs to the 'phage' integrase family.</text>
</comment>
<dbReference type="GO" id="GO:0003677">
    <property type="term" value="F:DNA binding"/>
    <property type="evidence" value="ECO:0007669"/>
    <property type="project" value="UniProtKB-KW"/>
</dbReference>
<dbReference type="GO" id="GO:0006310">
    <property type="term" value="P:DNA recombination"/>
    <property type="evidence" value="ECO:0007669"/>
    <property type="project" value="UniProtKB-KW"/>
</dbReference>
<dbReference type="AlphaFoldDB" id="A0A0B4C428"/>
<dbReference type="Gene3D" id="1.10.443.10">
    <property type="entry name" value="Intergrase catalytic core"/>
    <property type="match status" value="1"/>
</dbReference>
<dbReference type="InterPro" id="IPR011010">
    <property type="entry name" value="DNA_brk_join_enz"/>
</dbReference>
<dbReference type="Pfam" id="PF22022">
    <property type="entry name" value="Phage_int_M"/>
    <property type="match status" value="1"/>
</dbReference>
<name>A0A0B4C428_9CAUL</name>
<dbReference type="InterPro" id="IPR002104">
    <property type="entry name" value="Integrase_catalytic"/>
</dbReference>
<dbReference type="Pfam" id="PF13356">
    <property type="entry name" value="Arm-DNA-bind_3"/>
    <property type="match status" value="1"/>
</dbReference>
<dbReference type="InterPro" id="IPR013762">
    <property type="entry name" value="Integrase-like_cat_sf"/>
</dbReference>
<evidence type="ECO:0000256" key="3">
    <source>
        <dbReference type="ARBA" id="ARBA00023125"/>
    </source>
</evidence>
<dbReference type="InterPro" id="IPR050808">
    <property type="entry name" value="Phage_Integrase"/>
</dbReference>
<dbReference type="SUPFAM" id="SSF56349">
    <property type="entry name" value="DNA breaking-rejoining enzymes"/>
    <property type="match status" value="1"/>
</dbReference>
<evidence type="ECO:0000256" key="1">
    <source>
        <dbReference type="ARBA" id="ARBA00008857"/>
    </source>
</evidence>
<keyword evidence="4" id="KW-0233">DNA recombination</keyword>
<dbReference type="InterPro" id="IPR025166">
    <property type="entry name" value="Integrase_DNA_bind_dom"/>
</dbReference>
<accession>A0A0B4C428</accession>
<dbReference type="PROSITE" id="PS51898">
    <property type="entry name" value="TYR_RECOMBINASE"/>
    <property type="match status" value="1"/>
</dbReference>
<evidence type="ECO:0000256" key="2">
    <source>
        <dbReference type="ARBA" id="ARBA00022908"/>
    </source>
</evidence>
<keyword evidence="3" id="KW-0238">DNA-binding</keyword>
<dbReference type="Pfam" id="PF00589">
    <property type="entry name" value="Phage_integrase"/>
    <property type="match status" value="1"/>
</dbReference>
<dbReference type="CDD" id="cd00801">
    <property type="entry name" value="INT_P4_C"/>
    <property type="match status" value="1"/>
</dbReference>
<dbReference type="InterPro" id="IPR010998">
    <property type="entry name" value="Integrase_recombinase_N"/>
</dbReference>
<evidence type="ECO:0000313" key="6">
    <source>
        <dbReference type="EMBL" id="KIC55779.1"/>
    </source>
</evidence>